<reference evidence="12" key="1">
    <citation type="submission" date="2016-10" db="EMBL/GenBank/DDBJ databases">
        <authorList>
            <person name="Varghese N."/>
            <person name="Submissions S."/>
        </authorList>
    </citation>
    <scope>NUCLEOTIDE SEQUENCE [LARGE SCALE GENOMIC DNA]</scope>
    <source>
        <strain evidence="12">CGMCC 1.6775</strain>
    </source>
</reference>
<sequence length="375" mass="41999">MALVRLQTEHFRNLAPDPVSFSPSFNLLYGANGSGKTSVLEAIGYLGLGRSFRVSRHQAVVSHGQSRFTVFGGLDQGADESVSGDEGGLAHRLGIARDVSAKETSLRVDGENVRSLSSMAKHLPVSVIDPGVFDIVAGGPGKRRQFLDWLVFHVEPSFASVWQQCQRVTSQRNQTLRNGRIDESLLRVWDSQYAGLSERLSDSRQATFDRFKEAFELLVKQVDVPWTQGLTMEFFPGWDRAHELTEILRNHREQELKMGHTLYGPNRADIRLKFQGRPVAETFSRGQQKTLVILMKIAQGMVLSDMGRQVTFLLDDINAELDVGHRAMLAQKLRALGSQVFITSIEHPDPESLWGAGDTPDYRMFHVEHGKLTEE</sequence>
<evidence type="ECO:0000256" key="7">
    <source>
        <dbReference type="ARBA" id="ARBA00022840"/>
    </source>
</evidence>
<keyword evidence="9" id="KW-0227">DNA damage</keyword>
<comment type="subcellular location">
    <subcellularLocation>
        <location evidence="1 9">Cytoplasm</location>
    </subcellularLocation>
</comment>
<dbReference type="Gene3D" id="1.20.1050.90">
    <property type="entry name" value="RecF/RecN/SMC, N-terminal domain"/>
    <property type="match status" value="1"/>
</dbReference>
<evidence type="ECO:0000256" key="6">
    <source>
        <dbReference type="ARBA" id="ARBA00022741"/>
    </source>
</evidence>
<keyword evidence="7 9" id="KW-0067">ATP-binding</keyword>
<dbReference type="PANTHER" id="PTHR32182:SF0">
    <property type="entry name" value="DNA REPLICATION AND REPAIR PROTEIN RECF"/>
    <property type="match status" value="1"/>
</dbReference>
<dbReference type="InterPro" id="IPR018078">
    <property type="entry name" value="DNA-binding_RecF_CS"/>
</dbReference>
<dbReference type="GO" id="GO:0006302">
    <property type="term" value="P:double-strand break repair"/>
    <property type="evidence" value="ECO:0007669"/>
    <property type="project" value="TreeGrafter"/>
</dbReference>
<dbReference type="NCBIfam" id="TIGR00611">
    <property type="entry name" value="recf"/>
    <property type="match status" value="1"/>
</dbReference>
<evidence type="ECO:0000256" key="5">
    <source>
        <dbReference type="ARBA" id="ARBA00022705"/>
    </source>
</evidence>
<evidence type="ECO:0000256" key="4">
    <source>
        <dbReference type="ARBA" id="ARBA00022490"/>
    </source>
</evidence>
<dbReference type="GO" id="GO:0009432">
    <property type="term" value="P:SOS response"/>
    <property type="evidence" value="ECO:0007669"/>
    <property type="project" value="UniProtKB-UniRule"/>
</dbReference>
<comment type="similarity">
    <text evidence="2 9">Belongs to the RecF family.</text>
</comment>
<keyword evidence="8 9" id="KW-0238">DNA-binding</keyword>
<dbReference type="GO" id="GO:0005737">
    <property type="term" value="C:cytoplasm"/>
    <property type="evidence" value="ECO:0007669"/>
    <property type="project" value="UniProtKB-SubCell"/>
</dbReference>
<evidence type="ECO:0000256" key="1">
    <source>
        <dbReference type="ARBA" id="ARBA00004496"/>
    </source>
</evidence>
<feature type="domain" description="RecF/RecN/SMC N-terminal" evidence="10">
    <location>
        <begin position="3"/>
        <end position="347"/>
    </location>
</feature>
<evidence type="ECO:0000256" key="2">
    <source>
        <dbReference type="ARBA" id="ARBA00008016"/>
    </source>
</evidence>
<evidence type="ECO:0000256" key="8">
    <source>
        <dbReference type="ARBA" id="ARBA00023125"/>
    </source>
</evidence>
<comment type="function">
    <text evidence="9">The RecF protein is involved in DNA metabolism; it is required for DNA replication and normal SOS inducibility. RecF binds preferentially to single-stranded, linear DNA. It also seems to bind ATP.</text>
</comment>
<proteinExistence type="inferred from homology"/>
<dbReference type="InterPro" id="IPR027417">
    <property type="entry name" value="P-loop_NTPase"/>
</dbReference>
<dbReference type="InterPro" id="IPR003395">
    <property type="entry name" value="RecF/RecN/SMC_N"/>
</dbReference>
<dbReference type="GO" id="GO:0005524">
    <property type="term" value="F:ATP binding"/>
    <property type="evidence" value="ECO:0007669"/>
    <property type="project" value="UniProtKB-UniRule"/>
</dbReference>
<feature type="binding site" evidence="9">
    <location>
        <begin position="30"/>
        <end position="37"/>
    </location>
    <ligand>
        <name>ATP</name>
        <dbReference type="ChEBI" id="CHEBI:30616"/>
    </ligand>
</feature>
<keyword evidence="12" id="KW-1185">Reference proteome</keyword>
<evidence type="ECO:0000313" key="12">
    <source>
        <dbReference type="Proteomes" id="UP000199339"/>
    </source>
</evidence>
<accession>A0A1I4RLC2</accession>
<keyword evidence="5 9" id="KW-0235">DNA replication</keyword>
<dbReference type="SUPFAM" id="SSF52540">
    <property type="entry name" value="P-loop containing nucleoside triphosphate hydrolases"/>
    <property type="match status" value="1"/>
</dbReference>
<dbReference type="Pfam" id="PF02463">
    <property type="entry name" value="SMC_N"/>
    <property type="match status" value="1"/>
</dbReference>
<dbReference type="GO" id="GO:0000731">
    <property type="term" value="P:DNA synthesis involved in DNA repair"/>
    <property type="evidence" value="ECO:0007669"/>
    <property type="project" value="TreeGrafter"/>
</dbReference>
<dbReference type="InterPro" id="IPR042174">
    <property type="entry name" value="RecF_2"/>
</dbReference>
<dbReference type="Proteomes" id="UP000199339">
    <property type="component" value="Unassembled WGS sequence"/>
</dbReference>
<evidence type="ECO:0000259" key="10">
    <source>
        <dbReference type="Pfam" id="PF02463"/>
    </source>
</evidence>
<keyword evidence="9" id="KW-0742">SOS response</keyword>
<dbReference type="Gene3D" id="3.40.50.300">
    <property type="entry name" value="P-loop containing nucleotide triphosphate hydrolases"/>
    <property type="match status" value="1"/>
</dbReference>
<dbReference type="GO" id="GO:0006260">
    <property type="term" value="P:DNA replication"/>
    <property type="evidence" value="ECO:0007669"/>
    <property type="project" value="UniProtKB-UniRule"/>
</dbReference>
<dbReference type="AlphaFoldDB" id="A0A1I4RLC2"/>
<protein>
    <recommendedName>
        <fullName evidence="3 9">DNA replication and repair protein RecF</fullName>
    </recommendedName>
</protein>
<dbReference type="EMBL" id="FOUR01000001">
    <property type="protein sequence ID" value="SFM53021.1"/>
    <property type="molecule type" value="Genomic_DNA"/>
</dbReference>
<evidence type="ECO:0000256" key="3">
    <source>
        <dbReference type="ARBA" id="ARBA00020170"/>
    </source>
</evidence>
<dbReference type="PROSITE" id="PS00617">
    <property type="entry name" value="RECF_1"/>
    <property type="match status" value="1"/>
</dbReference>
<dbReference type="InterPro" id="IPR001238">
    <property type="entry name" value="DNA-binding_RecF"/>
</dbReference>
<keyword evidence="4 9" id="KW-0963">Cytoplasm</keyword>
<dbReference type="PANTHER" id="PTHR32182">
    <property type="entry name" value="DNA REPLICATION AND REPAIR PROTEIN RECF"/>
    <property type="match status" value="1"/>
</dbReference>
<dbReference type="HAMAP" id="MF_00365">
    <property type="entry name" value="RecF"/>
    <property type="match status" value="1"/>
</dbReference>
<dbReference type="OrthoDB" id="9803889at2"/>
<dbReference type="RefSeq" id="WP_091998400.1">
    <property type="nucleotide sequence ID" value="NZ_FOUR01000001.1"/>
</dbReference>
<dbReference type="GO" id="GO:0003697">
    <property type="term" value="F:single-stranded DNA binding"/>
    <property type="evidence" value="ECO:0007669"/>
    <property type="project" value="UniProtKB-UniRule"/>
</dbReference>
<keyword evidence="6 9" id="KW-0547">Nucleotide-binding</keyword>
<organism evidence="11 12">
    <name type="scientific">Marinobacter pelagius</name>
    <dbReference type="NCBI Taxonomy" id="379482"/>
    <lineage>
        <taxon>Bacteria</taxon>
        <taxon>Pseudomonadati</taxon>
        <taxon>Pseudomonadota</taxon>
        <taxon>Gammaproteobacteria</taxon>
        <taxon>Pseudomonadales</taxon>
        <taxon>Marinobacteraceae</taxon>
        <taxon>Marinobacter</taxon>
    </lineage>
</organism>
<name>A0A1I4RLC2_9GAMM</name>
<keyword evidence="9" id="KW-0234">DNA repair</keyword>
<evidence type="ECO:0000256" key="9">
    <source>
        <dbReference type="HAMAP-Rule" id="MF_00365"/>
    </source>
</evidence>
<evidence type="ECO:0000313" key="11">
    <source>
        <dbReference type="EMBL" id="SFM53021.1"/>
    </source>
</evidence>
<gene>
    <name evidence="9" type="primary">recF</name>
    <name evidence="11" type="ORF">SAMN04487961_0591</name>
</gene>